<name>A0A061J9Q5_TRYRA</name>
<feature type="compositionally biased region" description="Polar residues" evidence="1">
    <location>
        <begin position="24"/>
        <end position="42"/>
    </location>
</feature>
<proteinExistence type="predicted"/>
<evidence type="ECO:0000313" key="3">
    <source>
        <dbReference type="Proteomes" id="UP000031737"/>
    </source>
</evidence>
<evidence type="ECO:0000313" key="2">
    <source>
        <dbReference type="EMBL" id="ESL10856.1"/>
    </source>
</evidence>
<keyword evidence="3" id="KW-1185">Reference proteome</keyword>
<feature type="region of interest" description="Disordered" evidence="1">
    <location>
        <begin position="267"/>
        <end position="302"/>
    </location>
</feature>
<feature type="compositionally biased region" description="Basic and acidic residues" evidence="1">
    <location>
        <begin position="276"/>
        <end position="300"/>
    </location>
</feature>
<dbReference type="Proteomes" id="UP000031737">
    <property type="component" value="Unassembled WGS sequence"/>
</dbReference>
<organism evidence="2 3">
    <name type="scientific">Trypanosoma rangeli SC58</name>
    <dbReference type="NCBI Taxonomy" id="429131"/>
    <lineage>
        <taxon>Eukaryota</taxon>
        <taxon>Discoba</taxon>
        <taxon>Euglenozoa</taxon>
        <taxon>Kinetoplastea</taxon>
        <taxon>Metakinetoplastina</taxon>
        <taxon>Trypanosomatida</taxon>
        <taxon>Trypanosomatidae</taxon>
        <taxon>Trypanosoma</taxon>
        <taxon>Herpetosoma</taxon>
    </lineage>
</organism>
<dbReference type="VEuPathDB" id="TriTrypDB:TRSC58_01404"/>
<gene>
    <name evidence="2" type="ORF">TRSC58_01404</name>
</gene>
<sequence>MKSLRSKLSLPPENSESEAPGNEGSHQFSDSLPNLSSKTQGNDLLDRLRRASDVHEVKPPENSLSGVPPRPPSSPPNENESDKVGEEGAGQLDSFMGGESAPLFVDGYGQLGGSAGHPVEETQAHQELPMGFLPAEVNRRNTSIGQSESKRDDASARAPCNFVMPTEREAIVTMRRMQRDVRGLNAVADEQKRERLQRSRCRADGKPALVTDASLLAEYKRVADDWATTYKEKVRDPLYTSTIPPLLLAEAGTDYLAEEYHVIRHQQTTESSATHGVDEWRGEVEAKDRRSRKDDNEAQKKAGTYAMTFIGPRKLGLPSKPLESPFSHLTRGEYQQWFEERDTVFQTAGRLP</sequence>
<dbReference type="OrthoDB" id="2021138at2759"/>
<feature type="region of interest" description="Disordered" evidence="1">
    <location>
        <begin position="1"/>
        <end position="117"/>
    </location>
</feature>
<protein>
    <submittedName>
        <fullName evidence="2">Uncharacterized protein</fullName>
    </submittedName>
</protein>
<comment type="caution">
    <text evidence="2">The sequence shown here is derived from an EMBL/GenBank/DDBJ whole genome shotgun (WGS) entry which is preliminary data.</text>
</comment>
<accession>A0A061J9Q5</accession>
<evidence type="ECO:0000256" key="1">
    <source>
        <dbReference type="SAM" id="MobiDB-lite"/>
    </source>
</evidence>
<dbReference type="EMBL" id="AUPL01001404">
    <property type="protein sequence ID" value="ESL10856.1"/>
    <property type="molecule type" value="Genomic_DNA"/>
</dbReference>
<dbReference type="AlphaFoldDB" id="A0A061J9Q5"/>
<reference evidence="2 3" key="1">
    <citation type="submission" date="2013-07" db="EMBL/GenBank/DDBJ databases">
        <authorList>
            <person name="Stoco P.H."/>
            <person name="Wagner G."/>
            <person name="Gerber A."/>
            <person name="Zaha A."/>
            <person name="Thompson C."/>
            <person name="Bartholomeu D.C."/>
            <person name="Luckemeyer D.D."/>
            <person name="Bahia D."/>
            <person name="Loreto E."/>
            <person name="Prestes E.B."/>
            <person name="Lima F.M."/>
            <person name="Rodrigues-Luiz G."/>
            <person name="Vallejo G.A."/>
            <person name="Filho J.F."/>
            <person name="Monteiro K.M."/>
            <person name="Tyler K.M."/>
            <person name="de Almeida L.G."/>
            <person name="Ortiz M.F."/>
            <person name="Siervo M.A."/>
            <person name="de Moraes M.H."/>
            <person name="Cunha O.L."/>
            <person name="Mendonca-Neto R."/>
            <person name="Silva R."/>
            <person name="Teixeira S.M."/>
            <person name="Murta S.M."/>
            <person name="Sincero T.C."/>
            <person name="Mendes T.A."/>
            <person name="Urmenyi T.P."/>
            <person name="Silva V.G."/>
            <person name="da Rocha W.D."/>
            <person name="Andersson B."/>
            <person name="Romanha A.J."/>
            <person name="Steindel M."/>
            <person name="de Vasconcelos A.T."/>
            <person name="Grisard E.C."/>
        </authorList>
    </citation>
    <scope>NUCLEOTIDE SEQUENCE [LARGE SCALE GENOMIC DNA]</scope>
    <source>
        <strain evidence="2 3">SC58</strain>
    </source>
</reference>
<feature type="compositionally biased region" description="Basic and acidic residues" evidence="1">
    <location>
        <begin position="44"/>
        <end position="59"/>
    </location>
</feature>